<accession>A0A6P6VWN4</accession>
<keyword evidence="1" id="KW-0175">Coiled coil</keyword>
<dbReference type="PANTHER" id="PTHR45089:SF15">
    <property type="entry name" value="DUF3444 DOMAIN-CONTAINING PROTEIN"/>
    <property type="match status" value="1"/>
</dbReference>
<dbReference type="InterPro" id="IPR024593">
    <property type="entry name" value="DUF3444"/>
</dbReference>
<feature type="coiled-coil region" evidence="1">
    <location>
        <begin position="137"/>
        <end position="175"/>
    </location>
</feature>
<feature type="coiled-coil region" evidence="1">
    <location>
        <begin position="81"/>
        <end position="108"/>
    </location>
</feature>
<dbReference type="PANTHER" id="PTHR45089">
    <property type="entry name" value="DNAJ HEAT SHOCK AMINO-TERMINAL DOMAIN PROTEIN-RELATED"/>
    <property type="match status" value="1"/>
</dbReference>
<gene>
    <name evidence="4" type="primary">LOC113727524</name>
</gene>
<dbReference type="Proteomes" id="UP001652660">
    <property type="component" value="Chromosome 2c"/>
</dbReference>
<dbReference type="Pfam" id="PF11926">
    <property type="entry name" value="DUF3444"/>
    <property type="match status" value="1"/>
</dbReference>
<dbReference type="RefSeq" id="XP_027107549.1">
    <property type="nucleotide sequence ID" value="XM_027251748.2"/>
</dbReference>
<evidence type="ECO:0000313" key="3">
    <source>
        <dbReference type="Proteomes" id="UP001652660"/>
    </source>
</evidence>
<sequence length="523" mass="59871">MDISEKLSEAMKLNEEKKNRVQALMYLATSEWKEYDGHLLQMQNCFEECFNGLESKQEKLKLVQESVSQSMTKLDVRRVWVEQMFKELGKKEKLMKELLQRMEEKEMLLGKYKDFVDEKIKDLALKEGHFQGLFGELRLFQHQMERRENEIDEKEKRLEKRKEELEVREGILELKLKLVSIRGCDEDEKAGDNAPYNPPPLKRCGNLAWGSGKILDADEEVMNLEEESSHRSKRSCIDGKNAGQVTADDLGKSGLGDIDVKEVMAKAFCTQNIIVIDDSDSDTDSKDNNVSNPINSPGSFYDDTEKEKLVSRFKYGQTWACYDGKDIIPRAYAQIMTVFQSGGIIRLGVAWLKPLWGFPGENKWINAGLPVGCGMFEWERTSVEAATVFSHQVCCLEKVHNRYCVLPGAGETWAIYKDWDIFAWACDPENHRQCKYEIVEVLEYQTSGSSLFDIRVACLDKMGGSLNSFQRRRQDEDGSFLIRSSNLYRFSHKVPSVRKACNVPGDVSDVTFDIEPESMPPGL</sequence>
<dbReference type="OrthoDB" id="10250354at2759"/>
<proteinExistence type="predicted"/>
<protein>
    <recommendedName>
        <fullName evidence="2">DUF3444 domain-containing protein</fullName>
    </recommendedName>
</protein>
<reference evidence="4" key="2">
    <citation type="submission" date="2025-08" db="UniProtKB">
        <authorList>
            <consortium name="RefSeq"/>
        </authorList>
    </citation>
    <scope>IDENTIFICATION</scope>
    <source>
        <tissue evidence="4">Leaves</tissue>
    </source>
</reference>
<dbReference type="GeneID" id="113727524"/>
<name>A0A6P6VWN4_COFAR</name>
<keyword evidence="3" id="KW-1185">Reference proteome</keyword>
<dbReference type="AlphaFoldDB" id="A0A6P6VWN4"/>
<evidence type="ECO:0000259" key="2">
    <source>
        <dbReference type="Pfam" id="PF11926"/>
    </source>
</evidence>
<evidence type="ECO:0000313" key="4">
    <source>
        <dbReference type="RefSeq" id="XP_027107549.1"/>
    </source>
</evidence>
<organism evidence="3 4">
    <name type="scientific">Coffea arabica</name>
    <name type="common">Arabian coffee</name>
    <dbReference type="NCBI Taxonomy" id="13443"/>
    <lineage>
        <taxon>Eukaryota</taxon>
        <taxon>Viridiplantae</taxon>
        <taxon>Streptophyta</taxon>
        <taxon>Embryophyta</taxon>
        <taxon>Tracheophyta</taxon>
        <taxon>Spermatophyta</taxon>
        <taxon>Magnoliopsida</taxon>
        <taxon>eudicotyledons</taxon>
        <taxon>Gunneridae</taxon>
        <taxon>Pentapetalae</taxon>
        <taxon>asterids</taxon>
        <taxon>lamiids</taxon>
        <taxon>Gentianales</taxon>
        <taxon>Rubiaceae</taxon>
        <taxon>Ixoroideae</taxon>
        <taxon>Gardenieae complex</taxon>
        <taxon>Bertiereae - Coffeeae clade</taxon>
        <taxon>Coffeeae</taxon>
        <taxon>Coffea</taxon>
    </lineage>
</organism>
<feature type="domain" description="DUF3444" evidence="2">
    <location>
        <begin position="302"/>
        <end position="498"/>
    </location>
</feature>
<reference evidence="3" key="1">
    <citation type="journal article" date="2025" name="Foods">
        <title>Unveiling the Microbial Signatures of Arabica Coffee Cherries: Insights into Ripeness Specific Diversity, Functional Traits, and Implications for Quality and Safety.</title>
        <authorList>
            <consortium name="RefSeq"/>
            <person name="Tenea G.N."/>
            <person name="Cifuentes V."/>
            <person name="Reyes P."/>
            <person name="Cevallos-Vallejos M."/>
        </authorList>
    </citation>
    <scope>NUCLEOTIDE SEQUENCE [LARGE SCALE GENOMIC DNA]</scope>
</reference>
<evidence type="ECO:0000256" key="1">
    <source>
        <dbReference type="SAM" id="Coils"/>
    </source>
</evidence>